<proteinExistence type="predicted"/>
<name>A0AAD4K339_9MUSC</name>
<reference evidence="2" key="1">
    <citation type="journal article" date="2021" name="Mol. Ecol. Resour.">
        <title>Phylogenomic analyses of the genus Drosophila reveals genomic signals of climate adaptation.</title>
        <authorList>
            <person name="Li F."/>
            <person name="Rane R.V."/>
            <person name="Luria V."/>
            <person name="Xiong Z."/>
            <person name="Chen J."/>
            <person name="Li Z."/>
            <person name="Catullo R.A."/>
            <person name="Griffin P.C."/>
            <person name="Schiffer M."/>
            <person name="Pearce S."/>
            <person name="Lee S.F."/>
            <person name="McElroy K."/>
            <person name="Stocker A."/>
            <person name="Shirriffs J."/>
            <person name="Cockerell F."/>
            <person name="Coppin C."/>
            <person name="Sgro C.M."/>
            <person name="Karger A."/>
            <person name="Cain J.W."/>
            <person name="Weber J.A."/>
            <person name="Santpere G."/>
            <person name="Kirschner M.W."/>
            <person name="Hoffmann A.A."/>
            <person name="Oakeshott J.G."/>
            <person name="Zhang G."/>
        </authorList>
    </citation>
    <scope>NUCLEOTIDE SEQUENCE</scope>
    <source>
        <strain evidence="2">BGI-SZ-2011g</strain>
    </source>
</reference>
<keyword evidence="1" id="KW-1133">Transmembrane helix</keyword>
<protein>
    <submittedName>
        <fullName evidence="2">Uncharacterized protein</fullName>
    </submittedName>
</protein>
<dbReference type="InterPro" id="IPR031720">
    <property type="entry name" value="DUF4728"/>
</dbReference>
<keyword evidence="1" id="KW-0472">Membrane</keyword>
<dbReference type="PANTHER" id="PTHR36694">
    <property type="entry name" value="PASIFLORA 1, ISOFORM A-RELATED"/>
    <property type="match status" value="1"/>
</dbReference>
<evidence type="ECO:0000256" key="1">
    <source>
        <dbReference type="SAM" id="Phobius"/>
    </source>
</evidence>
<dbReference type="Proteomes" id="UP001200034">
    <property type="component" value="Unassembled WGS sequence"/>
</dbReference>
<keyword evidence="3" id="KW-1185">Reference proteome</keyword>
<accession>A0AAD4K339</accession>
<dbReference type="PANTHER" id="PTHR36694:SF11">
    <property type="entry name" value="LP21121P-RELATED"/>
    <property type="match status" value="1"/>
</dbReference>
<dbReference type="AlphaFoldDB" id="A0AAD4K339"/>
<dbReference type="Pfam" id="PF15860">
    <property type="entry name" value="DUF4728"/>
    <property type="match status" value="1"/>
</dbReference>
<evidence type="ECO:0000313" key="2">
    <source>
        <dbReference type="EMBL" id="KAH8371546.1"/>
    </source>
</evidence>
<feature type="transmembrane region" description="Helical" evidence="1">
    <location>
        <begin position="67"/>
        <end position="92"/>
    </location>
</feature>
<sequence length="170" mass="18910">MVKLIERVACLRVRTVGLVIGWLGVVGSILSAIITICILGNSDKFADYLQKTYRLSADSHDEIRAVIVLYGSIYLGAVIINGLISGLLVFGIKKNRHLMILPWLIANAIGMVLNILAFIQAVSAMFKGVPGGTFTFFFDIFCLALYVYIYWGIYSLYKHIQLNKFNGHAM</sequence>
<keyword evidence="1" id="KW-0812">Transmembrane</keyword>
<comment type="caution">
    <text evidence="2">The sequence shown here is derived from an EMBL/GenBank/DDBJ whole genome shotgun (WGS) entry which is preliminary data.</text>
</comment>
<feature type="transmembrane region" description="Helical" evidence="1">
    <location>
        <begin position="104"/>
        <end position="126"/>
    </location>
</feature>
<dbReference type="EMBL" id="JAJJHW010002585">
    <property type="protein sequence ID" value="KAH8371546.1"/>
    <property type="molecule type" value="Genomic_DNA"/>
</dbReference>
<organism evidence="2 3">
    <name type="scientific">Drosophila rubida</name>
    <dbReference type="NCBI Taxonomy" id="30044"/>
    <lineage>
        <taxon>Eukaryota</taxon>
        <taxon>Metazoa</taxon>
        <taxon>Ecdysozoa</taxon>
        <taxon>Arthropoda</taxon>
        <taxon>Hexapoda</taxon>
        <taxon>Insecta</taxon>
        <taxon>Pterygota</taxon>
        <taxon>Neoptera</taxon>
        <taxon>Endopterygota</taxon>
        <taxon>Diptera</taxon>
        <taxon>Brachycera</taxon>
        <taxon>Muscomorpha</taxon>
        <taxon>Ephydroidea</taxon>
        <taxon>Drosophilidae</taxon>
        <taxon>Drosophila</taxon>
    </lineage>
</organism>
<feature type="transmembrane region" description="Helical" evidence="1">
    <location>
        <begin position="132"/>
        <end position="154"/>
    </location>
</feature>
<feature type="transmembrane region" description="Helical" evidence="1">
    <location>
        <begin position="20"/>
        <end position="41"/>
    </location>
</feature>
<evidence type="ECO:0000313" key="3">
    <source>
        <dbReference type="Proteomes" id="UP001200034"/>
    </source>
</evidence>
<gene>
    <name evidence="2" type="ORF">KR093_007957</name>
</gene>